<protein>
    <submittedName>
        <fullName evidence="2">Tetratricopeptide repeat protein</fullName>
    </submittedName>
</protein>
<gene>
    <name evidence="2" type="ORF">GXP70_26940</name>
</gene>
<dbReference type="AlphaFoldDB" id="A0A6C0G1B5"/>
<dbReference type="InterPro" id="IPR041656">
    <property type="entry name" value="TPR_5"/>
</dbReference>
<accession>A0A6C0G1B5</accession>
<dbReference type="SUPFAM" id="SSF48452">
    <property type="entry name" value="TPR-like"/>
    <property type="match status" value="1"/>
</dbReference>
<dbReference type="Gene3D" id="1.25.40.10">
    <property type="entry name" value="Tetratricopeptide repeat domain"/>
    <property type="match status" value="1"/>
</dbReference>
<dbReference type="InterPro" id="IPR011990">
    <property type="entry name" value="TPR-like_helical_dom_sf"/>
</dbReference>
<dbReference type="RefSeq" id="WP_162359668.1">
    <property type="nucleotide sequence ID" value="NZ_CP048209.1"/>
</dbReference>
<dbReference type="EMBL" id="CP048209">
    <property type="protein sequence ID" value="QHT63238.1"/>
    <property type="molecule type" value="Genomic_DNA"/>
</dbReference>
<feature type="domain" description="Tetratrico peptide repeat group 5" evidence="1">
    <location>
        <begin position="39"/>
        <end position="138"/>
    </location>
</feature>
<evidence type="ECO:0000313" key="2">
    <source>
        <dbReference type="EMBL" id="QHT63238.1"/>
    </source>
</evidence>
<organism evidence="2 3">
    <name type="scientific">Paenibacillus lycopersici</name>
    <dbReference type="NCBI Taxonomy" id="2704462"/>
    <lineage>
        <taxon>Bacteria</taxon>
        <taxon>Bacillati</taxon>
        <taxon>Bacillota</taxon>
        <taxon>Bacilli</taxon>
        <taxon>Bacillales</taxon>
        <taxon>Paenibacillaceae</taxon>
        <taxon>Paenibacillus</taxon>
    </lineage>
</organism>
<dbReference type="KEGG" id="plyc:GXP70_26940"/>
<keyword evidence="3" id="KW-1185">Reference proteome</keyword>
<evidence type="ECO:0000313" key="3">
    <source>
        <dbReference type="Proteomes" id="UP000476064"/>
    </source>
</evidence>
<dbReference type="Proteomes" id="UP000476064">
    <property type="component" value="Chromosome"/>
</dbReference>
<evidence type="ECO:0000259" key="1">
    <source>
        <dbReference type="Pfam" id="PF12688"/>
    </source>
</evidence>
<sequence length="158" mass="17132">MQVFQVLREAAQRRLAGDAQGALALLHPLEQTDGDHPFVPFEIGLTLDAMDLEAQAIPYYERAIALGLPHEQRCTALLGLGSSLRNAGLAEEAVTVLRDAAEQFPNHMGLRCFYALAQFDAGESAASVRTLMGAVLDLSPESVQPFAHGLRSYADRLE</sequence>
<proteinExistence type="predicted"/>
<name>A0A6C0G1B5_9BACL</name>
<reference evidence="2 3" key="1">
    <citation type="submission" date="2020-01" db="EMBL/GenBank/DDBJ databases">
        <title>Paenibacillus sp. nov., isolated from tomato rhizosphere.</title>
        <authorList>
            <person name="Weon H.-Y."/>
            <person name="Lee S.A."/>
        </authorList>
    </citation>
    <scope>NUCLEOTIDE SEQUENCE [LARGE SCALE GENOMIC DNA]</scope>
    <source>
        <strain evidence="2 3">12200R-189</strain>
    </source>
</reference>
<dbReference type="Pfam" id="PF12688">
    <property type="entry name" value="TPR_5"/>
    <property type="match status" value="1"/>
</dbReference>